<dbReference type="PANTHER" id="PTHR30157:SF0">
    <property type="entry name" value="NADPH-DEPENDENT FERRIC-CHELATE REDUCTASE"/>
    <property type="match status" value="1"/>
</dbReference>
<dbReference type="GO" id="GO:0016491">
    <property type="term" value="F:oxidoreductase activity"/>
    <property type="evidence" value="ECO:0007669"/>
    <property type="project" value="InterPro"/>
</dbReference>
<evidence type="ECO:0000259" key="2">
    <source>
        <dbReference type="PROSITE" id="PS51384"/>
    </source>
</evidence>
<accession>A0AAJ1BU78</accession>
<dbReference type="EMBL" id="JAMXLX010000001">
    <property type="protein sequence ID" value="MCO5955215.1"/>
    <property type="molecule type" value="Genomic_DNA"/>
</dbReference>
<dbReference type="Gene3D" id="3.40.50.80">
    <property type="entry name" value="Nucleotide-binding domain of ferredoxin-NADP reductase (FNR) module"/>
    <property type="match status" value="1"/>
</dbReference>
<reference evidence="3" key="1">
    <citation type="submission" date="2022-06" db="EMBL/GenBank/DDBJ databases">
        <authorList>
            <person name="Sun Q."/>
        </authorList>
    </citation>
    <scope>NUCLEOTIDE SEQUENCE</scope>
    <source>
        <strain evidence="3">S101</strain>
    </source>
</reference>
<name>A0AAJ1BU78_9HYPH</name>
<evidence type="ECO:0000313" key="3">
    <source>
        <dbReference type="EMBL" id="MCO5955215.1"/>
    </source>
</evidence>
<dbReference type="RefSeq" id="WP_250911994.1">
    <property type="nucleotide sequence ID" value="NZ_JAMXLX010000001.1"/>
</dbReference>
<dbReference type="CDD" id="cd06193">
    <property type="entry name" value="siderophore_interacting"/>
    <property type="match status" value="1"/>
</dbReference>
<dbReference type="Pfam" id="PF08021">
    <property type="entry name" value="FAD_binding_9"/>
    <property type="match status" value="1"/>
</dbReference>
<dbReference type="InterPro" id="IPR013113">
    <property type="entry name" value="SIP_FAD-bd"/>
</dbReference>
<dbReference type="InterPro" id="IPR017927">
    <property type="entry name" value="FAD-bd_FR_type"/>
</dbReference>
<feature type="domain" description="FAD-binding FR-type" evidence="2">
    <location>
        <begin position="23"/>
        <end position="147"/>
    </location>
</feature>
<dbReference type="InterPro" id="IPR007037">
    <property type="entry name" value="SIP_rossman_dom"/>
</dbReference>
<comment type="caution">
    <text evidence="3">The sequence shown here is derived from an EMBL/GenBank/DDBJ whole genome shotgun (WGS) entry which is preliminary data.</text>
</comment>
<evidence type="ECO:0000313" key="4">
    <source>
        <dbReference type="Proteomes" id="UP001155380"/>
    </source>
</evidence>
<sequence>MDHHVISGNPVPDRTPRRVRHEIRVRSLDVARVCRIAPNMVRVTLTGEELRGFASVGFDDHVKMFFPGPGRTVPDLPIVGPKGIEMPEGVARPIARDYTPRRYDPVANELDIDFAIHEDGPATQWAVNVKVGDRAWIGGPRGSFVVPFAFDWHLLIGDETALPAIARRLEELPAGSRVVVVAEVENAANELELASDAEVTVVWVHRGERAAGEPVGFMEALEGLQWLSGDYHAWISCESLVAKDLRTYLIDNRGANPKWMRASGYWRRGAAGMHDHFDE</sequence>
<dbReference type="InterPro" id="IPR017938">
    <property type="entry name" value="Riboflavin_synthase-like_b-brl"/>
</dbReference>
<dbReference type="Pfam" id="PF04954">
    <property type="entry name" value="SIP"/>
    <property type="match status" value="1"/>
</dbReference>
<dbReference type="FunFam" id="2.40.30.10:FF:000055">
    <property type="entry name" value="Siderophore-interacting family protein"/>
    <property type="match status" value="1"/>
</dbReference>
<dbReference type="AlphaFoldDB" id="A0AAJ1BU78"/>
<dbReference type="InterPro" id="IPR039261">
    <property type="entry name" value="FNR_nucleotide-bd"/>
</dbReference>
<proteinExistence type="inferred from homology"/>
<protein>
    <submittedName>
        <fullName evidence="3">Siderophore-interacting protein</fullName>
    </submittedName>
</protein>
<gene>
    <name evidence="3" type="ORF">NBH21_00405</name>
</gene>
<dbReference type="InterPro" id="IPR039374">
    <property type="entry name" value="SIP_fam"/>
</dbReference>
<organism evidence="3 4">
    <name type="scientific">Ciceribacter sichuanensis</name>
    <dbReference type="NCBI Taxonomy" id="2949647"/>
    <lineage>
        <taxon>Bacteria</taxon>
        <taxon>Pseudomonadati</taxon>
        <taxon>Pseudomonadota</taxon>
        <taxon>Alphaproteobacteria</taxon>
        <taxon>Hyphomicrobiales</taxon>
        <taxon>Rhizobiaceae</taxon>
        <taxon>Ciceribacter</taxon>
    </lineage>
</organism>
<comment type="similarity">
    <text evidence="1">Belongs to the SIP oxidoreductase family.</text>
</comment>
<dbReference type="PROSITE" id="PS51384">
    <property type="entry name" value="FAD_FR"/>
    <property type="match status" value="1"/>
</dbReference>
<dbReference type="PANTHER" id="PTHR30157">
    <property type="entry name" value="FERRIC REDUCTASE, NADPH-DEPENDENT"/>
    <property type="match status" value="1"/>
</dbReference>
<evidence type="ECO:0000256" key="1">
    <source>
        <dbReference type="ARBA" id="ARBA00035644"/>
    </source>
</evidence>
<dbReference type="Gene3D" id="2.40.30.10">
    <property type="entry name" value="Translation factors"/>
    <property type="match status" value="1"/>
</dbReference>
<dbReference type="SUPFAM" id="SSF63380">
    <property type="entry name" value="Riboflavin synthase domain-like"/>
    <property type="match status" value="1"/>
</dbReference>
<dbReference type="Proteomes" id="UP001155380">
    <property type="component" value="Unassembled WGS sequence"/>
</dbReference>